<protein>
    <recommendedName>
        <fullName evidence="2">F-box domain-containing protein</fullName>
    </recommendedName>
</protein>
<organism evidence="3 4">
    <name type="scientific">Linnemannia gamsii</name>
    <dbReference type="NCBI Taxonomy" id="64522"/>
    <lineage>
        <taxon>Eukaryota</taxon>
        <taxon>Fungi</taxon>
        <taxon>Fungi incertae sedis</taxon>
        <taxon>Mucoromycota</taxon>
        <taxon>Mortierellomycotina</taxon>
        <taxon>Mortierellomycetes</taxon>
        <taxon>Mortierellales</taxon>
        <taxon>Mortierellaceae</taxon>
        <taxon>Linnemannia</taxon>
    </lineage>
</organism>
<proteinExistence type="predicted"/>
<sequence length="532" mass="60572">MLLINNSDNNSNLDHAGEQEQTTPIEHVLDIPELWETILTYLHPKQHRRLRLVSRRLYLACTPHIHVSLALTSQKHVEVAWDHDFPSKLVSSLRIVSIDQFSPALTHLLDQATKITTLDINVFGLDIDFLQELLNYCPQHLKSLVIRSEGFVSLESIVDTFLQSTAVALQIQSLSLDIGSTGLFETDALSWTIFRSLLDTCVSLVSLSLSAVKVMDIPESLEETDPLHATKAAFPNLVSLTMTLCDISSIGRIRLLRMFPNLHTLDMTCRDDVFQTVREESVDTSPADLGVTDQDLCEQLRYVRVSTRSQSEQEGLFRFLCHLRHLERLELLGMATPEARLLDLAEEWSRNQVSLKQLTLSPKYRKHTDEGLDNVLLKPCFAKLQVLDAWCGPDLILRFWNRETQRSQLPFLDSLRALHLRKEDVVSDLNDGAMEALNRTLKQLPRLVDLTVGTKLEDFGVFQGMGRDPEALLPDPRRVVHTGPMAVDWSGERPFLQTLVIGCSTEFFNHRMGDIPRQVGKRFRFLEDFKFT</sequence>
<dbReference type="InterPro" id="IPR032675">
    <property type="entry name" value="LRR_dom_sf"/>
</dbReference>
<dbReference type="AlphaFoldDB" id="A0A9P6QUB0"/>
<dbReference type="SUPFAM" id="SSF52047">
    <property type="entry name" value="RNI-like"/>
    <property type="match status" value="1"/>
</dbReference>
<dbReference type="Gene3D" id="3.80.10.10">
    <property type="entry name" value="Ribonuclease Inhibitor"/>
    <property type="match status" value="1"/>
</dbReference>
<dbReference type="OrthoDB" id="2371751at2759"/>
<name>A0A9P6QUB0_9FUNG</name>
<dbReference type="Proteomes" id="UP000823405">
    <property type="component" value="Unassembled WGS sequence"/>
</dbReference>
<evidence type="ECO:0000259" key="2">
    <source>
        <dbReference type="Pfam" id="PF00646"/>
    </source>
</evidence>
<accession>A0A9P6QUB0</accession>
<dbReference type="Pfam" id="PF00646">
    <property type="entry name" value="F-box"/>
    <property type="match status" value="1"/>
</dbReference>
<evidence type="ECO:0000313" key="3">
    <source>
        <dbReference type="EMBL" id="KAG0301493.1"/>
    </source>
</evidence>
<keyword evidence="4" id="KW-1185">Reference proteome</keyword>
<gene>
    <name evidence="3" type="ORF">BGZ97_002771</name>
</gene>
<reference evidence="3" key="1">
    <citation type="journal article" date="2020" name="Fungal Divers.">
        <title>Resolving the Mortierellaceae phylogeny through synthesis of multi-gene phylogenetics and phylogenomics.</title>
        <authorList>
            <person name="Vandepol N."/>
            <person name="Liber J."/>
            <person name="Desiro A."/>
            <person name="Na H."/>
            <person name="Kennedy M."/>
            <person name="Barry K."/>
            <person name="Grigoriev I.V."/>
            <person name="Miller A.N."/>
            <person name="O'Donnell K."/>
            <person name="Stajich J.E."/>
            <person name="Bonito G."/>
        </authorList>
    </citation>
    <scope>NUCLEOTIDE SEQUENCE</scope>
    <source>
        <strain evidence="3">NVP60</strain>
    </source>
</reference>
<dbReference type="InterPro" id="IPR001810">
    <property type="entry name" value="F-box_dom"/>
</dbReference>
<evidence type="ECO:0000256" key="1">
    <source>
        <dbReference type="SAM" id="MobiDB-lite"/>
    </source>
</evidence>
<evidence type="ECO:0000313" key="4">
    <source>
        <dbReference type="Proteomes" id="UP000823405"/>
    </source>
</evidence>
<feature type="compositionally biased region" description="Low complexity" evidence="1">
    <location>
        <begin position="1"/>
        <end position="14"/>
    </location>
</feature>
<feature type="domain" description="F-box" evidence="2">
    <location>
        <begin position="32"/>
        <end position="61"/>
    </location>
</feature>
<comment type="caution">
    <text evidence="3">The sequence shown here is derived from an EMBL/GenBank/DDBJ whole genome shotgun (WGS) entry which is preliminary data.</text>
</comment>
<dbReference type="EMBL" id="JAAAIN010001624">
    <property type="protein sequence ID" value="KAG0301493.1"/>
    <property type="molecule type" value="Genomic_DNA"/>
</dbReference>
<feature type="region of interest" description="Disordered" evidence="1">
    <location>
        <begin position="1"/>
        <end position="21"/>
    </location>
</feature>